<name>A0A956RPK4_UNCEI</name>
<keyword evidence="2" id="KW-0378">Hydrolase</keyword>
<dbReference type="Proteomes" id="UP000697710">
    <property type="component" value="Unassembled WGS sequence"/>
</dbReference>
<evidence type="ECO:0000313" key="2">
    <source>
        <dbReference type="EMBL" id="MCA9728263.1"/>
    </source>
</evidence>
<dbReference type="InterPro" id="IPR026002">
    <property type="entry name" value="ATC_hydrolase-like"/>
</dbReference>
<sequence length="169" mass="18785">MLQQREIEARIVAPLVHALRARFGPEVLEVVREVIQTLARETGRTLAEEVRATRPGHDPGLVDFARMLDRWTAGNALAMNVLESSENRLSFDVTRCGYAEMYRRLGIPELGTILSCARDRALIEGYCEAFGLDREGTLLEGASCCDFRFRRSSPDSPDSQNPDGQISGS</sequence>
<feature type="region of interest" description="Disordered" evidence="1">
    <location>
        <begin position="150"/>
        <end position="169"/>
    </location>
</feature>
<reference evidence="2" key="1">
    <citation type="submission" date="2020-04" db="EMBL/GenBank/DDBJ databases">
        <authorList>
            <person name="Zhang T."/>
        </authorList>
    </citation>
    <scope>NUCLEOTIDE SEQUENCE</scope>
    <source>
        <strain evidence="2">HKST-UBA01</strain>
    </source>
</reference>
<proteinExistence type="predicted"/>
<reference evidence="2" key="2">
    <citation type="journal article" date="2021" name="Microbiome">
        <title>Successional dynamics and alternative stable states in a saline activated sludge microbial community over 9 years.</title>
        <authorList>
            <person name="Wang Y."/>
            <person name="Ye J."/>
            <person name="Ju F."/>
            <person name="Liu L."/>
            <person name="Boyd J.A."/>
            <person name="Deng Y."/>
            <person name="Parks D.H."/>
            <person name="Jiang X."/>
            <person name="Yin X."/>
            <person name="Woodcroft B.J."/>
            <person name="Tyson G.W."/>
            <person name="Hugenholtz P."/>
            <person name="Polz M.F."/>
            <person name="Zhang T."/>
        </authorList>
    </citation>
    <scope>NUCLEOTIDE SEQUENCE</scope>
    <source>
        <strain evidence="2">HKST-UBA01</strain>
    </source>
</reference>
<dbReference type="Pfam" id="PF14196">
    <property type="entry name" value="ATC_hydrolase"/>
    <property type="match status" value="1"/>
</dbReference>
<dbReference type="AlphaFoldDB" id="A0A956RPK4"/>
<gene>
    <name evidence="2" type="ORF">KC729_11310</name>
</gene>
<evidence type="ECO:0000313" key="3">
    <source>
        <dbReference type="Proteomes" id="UP000697710"/>
    </source>
</evidence>
<evidence type="ECO:0000256" key="1">
    <source>
        <dbReference type="SAM" id="MobiDB-lite"/>
    </source>
</evidence>
<comment type="caution">
    <text evidence="2">The sequence shown here is derived from an EMBL/GenBank/DDBJ whole genome shotgun (WGS) entry which is preliminary data.</text>
</comment>
<dbReference type="GO" id="GO:0016787">
    <property type="term" value="F:hydrolase activity"/>
    <property type="evidence" value="ECO:0007669"/>
    <property type="project" value="UniProtKB-KW"/>
</dbReference>
<organism evidence="2 3">
    <name type="scientific">Eiseniibacteriota bacterium</name>
    <dbReference type="NCBI Taxonomy" id="2212470"/>
    <lineage>
        <taxon>Bacteria</taxon>
        <taxon>Candidatus Eiseniibacteriota</taxon>
    </lineage>
</organism>
<accession>A0A956RPK4</accession>
<feature type="compositionally biased region" description="Polar residues" evidence="1">
    <location>
        <begin position="160"/>
        <end position="169"/>
    </location>
</feature>
<protein>
    <submittedName>
        <fullName evidence="2">L-2-amino-thiazoline-4-carboxylic acid hydrolase</fullName>
    </submittedName>
</protein>
<dbReference type="EMBL" id="JAGQHR010000337">
    <property type="protein sequence ID" value="MCA9728263.1"/>
    <property type="molecule type" value="Genomic_DNA"/>
</dbReference>